<gene>
    <name evidence="1" type="ORF">NP493_16g12010</name>
</gene>
<dbReference type="Proteomes" id="UP001209878">
    <property type="component" value="Unassembled WGS sequence"/>
</dbReference>
<protein>
    <submittedName>
        <fullName evidence="1">Uncharacterized protein</fullName>
    </submittedName>
</protein>
<comment type="caution">
    <text evidence="1">The sequence shown here is derived from an EMBL/GenBank/DDBJ whole genome shotgun (WGS) entry which is preliminary data.</text>
</comment>
<evidence type="ECO:0000313" key="1">
    <source>
        <dbReference type="EMBL" id="KAK2193301.1"/>
    </source>
</evidence>
<sequence length="184" mass="21078">MVWVLLGQVSHPGQELWVTFWDEQMRSFVEFDAELFRHLTTDENTQTLAHLTGVRVDHDDVIDLTSESEDVDAPVNVSSDEDEEDNRRRQAVLLEAKLKACFAEHVAHLIIQLDRGSCDACSIEDPSQLHHVDGCIRPPEELVHLYFVEVINALHARDVFKKWLAVFDKFNFFCGASTWQNADS</sequence>
<proteinExistence type="predicted"/>
<dbReference type="EMBL" id="JAODUO010000015">
    <property type="protein sequence ID" value="KAK2193301.1"/>
    <property type="molecule type" value="Genomic_DNA"/>
</dbReference>
<name>A0AAD9UL24_RIDPI</name>
<evidence type="ECO:0000313" key="2">
    <source>
        <dbReference type="Proteomes" id="UP001209878"/>
    </source>
</evidence>
<dbReference type="AlphaFoldDB" id="A0AAD9UL24"/>
<keyword evidence="2" id="KW-1185">Reference proteome</keyword>
<organism evidence="1 2">
    <name type="scientific">Ridgeia piscesae</name>
    <name type="common">Tubeworm</name>
    <dbReference type="NCBI Taxonomy" id="27915"/>
    <lineage>
        <taxon>Eukaryota</taxon>
        <taxon>Metazoa</taxon>
        <taxon>Spiralia</taxon>
        <taxon>Lophotrochozoa</taxon>
        <taxon>Annelida</taxon>
        <taxon>Polychaeta</taxon>
        <taxon>Sedentaria</taxon>
        <taxon>Canalipalpata</taxon>
        <taxon>Sabellida</taxon>
        <taxon>Siboglinidae</taxon>
        <taxon>Ridgeia</taxon>
    </lineage>
</organism>
<reference evidence="1" key="1">
    <citation type="journal article" date="2023" name="Mol. Biol. Evol.">
        <title>Third-Generation Sequencing Reveals the Adaptive Role of the Epigenome in Three Deep-Sea Polychaetes.</title>
        <authorList>
            <person name="Perez M."/>
            <person name="Aroh O."/>
            <person name="Sun Y."/>
            <person name="Lan Y."/>
            <person name="Juniper S.K."/>
            <person name="Young C.R."/>
            <person name="Angers B."/>
            <person name="Qian P.Y."/>
        </authorList>
    </citation>
    <scope>NUCLEOTIDE SEQUENCE</scope>
    <source>
        <strain evidence="1">R07B-5</strain>
    </source>
</reference>
<accession>A0AAD9UL24</accession>